<evidence type="ECO:0000256" key="1">
    <source>
        <dbReference type="SAM" id="MobiDB-lite"/>
    </source>
</evidence>
<dbReference type="Proteomes" id="UP000515158">
    <property type="component" value="Unplaced"/>
</dbReference>
<keyword evidence="2" id="KW-0812">Transmembrane</keyword>
<dbReference type="GeneID" id="117647223"/>
<feature type="compositionally biased region" description="Basic and acidic residues" evidence="1">
    <location>
        <begin position="1"/>
        <end position="12"/>
    </location>
</feature>
<dbReference type="RefSeq" id="XP_034244759.1">
    <property type="nucleotide sequence ID" value="XM_034388868.1"/>
</dbReference>
<name>A0A6P8ZPV4_THRPL</name>
<keyword evidence="2" id="KW-0472">Membrane</keyword>
<reference evidence="4" key="1">
    <citation type="submission" date="2025-08" db="UniProtKB">
        <authorList>
            <consortium name="RefSeq"/>
        </authorList>
    </citation>
    <scope>IDENTIFICATION</scope>
    <source>
        <tissue evidence="4">Total insect</tissue>
    </source>
</reference>
<accession>A0A6P8ZPV4</accession>
<evidence type="ECO:0000313" key="3">
    <source>
        <dbReference type="Proteomes" id="UP000515158"/>
    </source>
</evidence>
<keyword evidence="3" id="KW-1185">Reference proteome</keyword>
<organism evidence="4">
    <name type="scientific">Thrips palmi</name>
    <name type="common">Melon thrips</name>
    <dbReference type="NCBI Taxonomy" id="161013"/>
    <lineage>
        <taxon>Eukaryota</taxon>
        <taxon>Metazoa</taxon>
        <taxon>Ecdysozoa</taxon>
        <taxon>Arthropoda</taxon>
        <taxon>Hexapoda</taxon>
        <taxon>Insecta</taxon>
        <taxon>Pterygota</taxon>
        <taxon>Neoptera</taxon>
        <taxon>Paraneoptera</taxon>
        <taxon>Thysanoptera</taxon>
        <taxon>Terebrantia</taxon>
        <taxon>Thripoidea</taxon>
        <taxon>Thripidae</taxon>
        <taxon>Thrips</taxon>
    </lineage>
</organism>
<dbReference type="InParanoid" id="A0A6P8ZPV4"/>
<evidence type="ECO:0000313" key="4">
    <source>
        <dbReference type="RefSeq" id="XP_034244759.1"/>
    </source>
</evidence>
<gene>
    <name evidence="4" type="primary">LOC117647223</name>
</gene>
<proteinExistence type="predicted"/>
<sequence>MTGQKETKRREGPNVADMDQDREPLDPVSRSDGVVVVPVENGREANNVPGSPNGCYGRCMPRFCAIFAFAVTFFVVKFIIRVIINLGRSMQEHQQTLHLPDVGVPVIKPPERDQLLLDILRKRNWAVNP</sequence>
<feature type="region of interest" description="Disordered" evidence="1">
    <location>
        <begin position="1"/>
        <end position="31"/>
    </location>
</feature>
<feature type="transmembrane region" description="Helical" evidence="2">
    <location>
        <begin position="63"/>
        <end position="84"/>
    </location>
</feature>
<dbReference type="KEGG" id="tpal:117647223"/>
<protein>
    <submittedName>
        <fullName evidence="4">Uncharacterized protein LOC117647223</fullName>
    </submittedName>
</protein>
<dbReference type="AlphaFoldDB" id="A0A6P8ZPV4"/>
<evidence type="ECO:0000256" key="2">
    <source>
        <dbReference type="SAM" id="Phobius"/>
    </source>
</evidence>
<keyword evidence="2" id="KW-1133">Transmembrane helix</keyword>